<gene>
    <name evidence="1" type="ORF">SAMN02949497_3533</name>
</gene>
<protein>
    <submittedName>
        <fullName evidence="1">Uncharacterized protein</fullName>
    </submittedName>
</protein>
<organism evidence="1 2">
    <name type="scientific">Methylomagnum ishizawai</name>
    <dbReference type="NCBI Taxonomy" id="1760988"/>
    <lineage>
        <taxon>Bacteria</taxon>
        <taxon>Pseudomonadati</taxon>
        <taxon>Pseudomonadota</taxon>
        <taxon>Gammaproteobacteria</taxon>
        <taxon>Methylococcales</taxon>
        <taxon>Methylococcaceae</taxon>
        <taxon>Methylomagnum</taxon>
    </lineage>
</organism>
<dbReference type="EMBL" id="FXAM01000001">
    <property type="protein sequence ID" value="SMF96148.1"/>
    <property type="molecule type" value="Genomic_DNA"/>
</dbReference>
<sequence length="40" mass="4410">MPSEYDLNVFINCPFDPDYAPLFDAILFAIYQPVGAISAA</sequence>
<reference evidence="1 2" key="1">
    <citation type="submission" date="2016-12" db="EMBL/GenBank/DDBJ databases">
        <authorList>
            <person name="Song W.-J."/>
            <person name="Kurnit D.M."/>
        </authorList>
    </citation>
    <scope>NUCLEOTIDE SEQUENCE [LARGE SCALE GENOMIC DNA]</scope>
    <source>
        <strain evidence="1 2">175</strain>
    </source>
</reference>
<keyword evidence="2" id="KW-1185">Reference proteome</keyword>
<dbReference type="Proteomes" id="UP000192923">
    <property type="component" value="Unassembled WGS sequence"/>
</dbReference>
<dbReference type="AlphaFoldDB" id="A0A1Y6CZN7"/>
<accession>A0A1Y6CZN7</accession>
<name>A0A1Y6CZN7_9GAMM</name>
<proteinExistence type="predicted"/>
<evidence type="ECO:0000313" key="2">
    <source>
        <dbReference type="Proteomes" id="UP000192923"/>
    </source>
</evidence>
<evidence type="ECO:0000313" key="1">
    <source>
        <dbReference type="EMBL" id="SMF96148.1"/>
    </source>
</evidence>
<dbReference type="STRING" id="1760988.SAMN02949497_3533"/>